<keyword evidence="6 9" id="KW-0418">Kinase</keyword>
<dbReference type="InterPro" id="IPR049874">
    <property type="entry name" value="ROK_cs"/>
</dbReference>
<dbReference type="SUPFAM" id="SSF53067">
    <property type="entry name" value="Actin-like ATPase domain"/>
    <property type="match status" value="1"/>
</dbReference>
<keyword evidence="7" id="KW-0067">ATP-binding</keyword>
<evidence type="ECO:0000256" key="7">
    <source>
        <dbReference type="ARBA" id="ARBA00022840"/>
    </source>
</evidence>
<dbReference type="PANTHER" id="PTHR18964">
    <property type="entry name" value="ROK (REPRESSOR, ORF, KINASE) FAMILY"/>
    <property type="match status" value="1"/>
</dbReference>
<dbReference type="GO" id="GO:0005737">
    <property type="term" value="C:cytoplasm"/>
    <property type="evidence" value="ECO:0007669"/>
    <property type="project" value="InterPro"/>
</dbReference>
<name>A0A2V3DRL4_9MICC</name>
<keyword evidence="4" id="KW-0808">Transferase</keyword>
<evidence type="ECO:0000256" key="4">
    <source>
        <dbReference type="ARBA" id="ARBA00022679"/>
    </source>
</evidence>
<dbReference type="RefSeq" id="WP_110106025.1">
    <property type="nucleotide sequence ID" value="NZ_JACBZZ010000001.1"/>
</dbReference>
<comment type="similarity">
    <text evidence="1">Belongs to the ROK (NagC/XylR) family.</text>
</comment>
<dbReference type="Gene3D" id="3.30.420.40">
    <property type="match status" value="2"/>
</dbReference>
<dbReference type="InterPro" id="IPR004654">
    <property type="entry name" value="ROK_glcA"/>
</dbReference>
<dbReference type="Pfam" id="PF00480">
    <property type="entry name" value="ROK"/>
    <property type="match status" value="1"/>
</dbReference>
<dbReference type="PROSITE" id="PS01125">
    <property type="entry name" value="ROK"/>
    <property type="match status" value="1"/>
</dbReference>
<accession>A0A2V3DRL4</accession>
<evidence type="ECO:0000256" key="6">
    <source>
        <dbReference type="ARBA" id="ARBA00022777"/>
    </source>
</evidence>
<dbReference type="GO" id="GO:0006096">
    <property type="term" value="P:glycolytic process"/>
    <property type="evidence" value="ECO:0007669"/>
    <property type="project" value="InterPro"/>
</dbReference>
<evidence type="ECO:0000256" key="5">
    <source>
        <dbReference type="ARBA" id="ARBA00022741"/>
    </source>
</evidence>
<keyword evidence="10" id="KW-1185">Reference proteome</keyword>
<dbReference type="Proteomes" id="UP000246303">
    <property type="component" value="Unassembled WGS sequence"/>
</dbReference>
<dbReference type="PANTHER" id="PTHR18964:SF173">
    <property type="entry name" value="GLUCOKINASE"/>
    <property type="match status" value="1"/>
</dbReference>
<dbReference type="EC" id="2.7.1.2" evidence="2"/>
<evidence type="ECO:0000256" key="3">
    <source>
        <dbReference type="ARBA" id="ARBA00014701"/>
    </source>
</evidence>
<evidence type="ECO:0000256" key="2">
    <source>
        <dbReference type="ARBA" id="ARBA00012323"/>
    </source>
</evidence>
<dbReference type="OrthoDB" id="9810372at2"/>
<evidence type="ECO:0000313" key="10">
    <source>
        <dbReference type="Proteomes" id="UP000246303"/>
    </source>
</evidence>
<proteinExistence type="inferred from homology"/>
<dbReference type="NCBIfam" id="TIGR00744">
    <property type="entry name" value="ROK_glcA_fam"/>
    <property type="match status" value="1"/>
</dbReference>
<dbReference type="AlphaFoldDB" id="A0A2V3DRL4"/>
<sequence>MCSSRSDPVPELPAPLSLGIDIGGSKVAAGVVNAEGEVLEELRRATPGRDARAVEAVIGELVHELEGRHRIDSVGIGAAGWMDLPGSTVVFSPHLAWRDEPLRQNLEATLHRPVLVTNDADAAAWAEWRFGAGRGRDRMVMLTLGTGIGGALVIDGRVERGSFGMAGEFGHQIIMPGGHRCECGNRGCWEQYASGNALGREGRELARKHSPMAAGLLAAANGRPKNITGSVVTALALEGEATAQELVAEVGEWLGLGIANLAAALDPALFVIGGGLSAAGELLLDPTRRAYLRNLTGRGYRQEALIMKAQLGPSAGLVGAADLARTQQRPLERYRR</sequence>
<evidence type="ECO:0000256" key="1">
    <source>
        <dbReference type="ARBA" id="ARBA00006479"/>
    </source>
</evidence>
<dbReference type="GO" id="GO:0005524">
    <property type="term" value="F:ATP binding"/>
    <property type="evidence" value="ECO:0007669"/>
    <property type="project" value="UniProtKB-KW"/>
</dbReference>
<dbReference type="InterPro" id="IPR000600">
    <property type="entry name" value="ROK"/>
</dbReference>
<dbReference type="InterPro" id="IPR043129">
    <property type="entry name" value="ATPase_NBD"/>
</dbReference>
<organism evidence="9 10">
    <name type="scientific">Arthrobacter psychrochitiniphilus</name>
    <dbReference type="NCBI Taxonomy" id="291045"/>
    <lineage>
        <taxon>Bacteria</taxon>
        <taxon>Bacillati</taxon>
        <taxon>Actinomycetota</taxon>
        <taxon>Actinomycetes</taxon>
        <taxon>Micrococcales</taxon>
        <taxon>Micrococcaceae</taxon>
        <taxon>Arthrobacter</taxon>
    </lineage>
</organism>
<evidence type="ECO:0000313" key="9">
    <source>
        <dbReference type="EMBL" id="PXA65416.1"/>
    </source>
</evidence>
<reference evidence="9 10" key="1">
    <citation type="submission" date="2018-05" db="EMBL/GenBank/DDBJ databases">
        <title>Genetic diversity of glacier-inhabiting Cryobacterium bacteria in China and description of Cryobacterium mengkeensis sp. nov. and Arthrobacter glacialis sp. nov.</title>
        <authorList>
            <person name="Liu Q."/>
            <person name="Xin Y.-H."/>
        </authorList>
    </citation>
    <scope>NUCLEOTIDE SEQUENCE [LARGE SCALE GENOMIC DNA]</scope>
    <source>
        <strain evidence="9 10">GP3</strain>
    </source>
</reference>
<comment type="caution">
    <text evidence="9">The sequence shown here is derived from an EMBL/GenBank/DDBJ whole genome shotgun (WGS) entry which is preliminary data.</text>
</comment>
<dbReference type="EMBL" id="QHLZ01000005">
    <property type="protein sequence ID" value="PXA65416.1"/>
    <property type="molecule type" value="Genomic_DNA"/>
</dbReference>
<keyword evidence="5" id="KW-0547">Nucleotide-binding</keyword>
<gene>
    <name evidence="9" type="ORF">CVS29_09110</name>
</gene>
<dbReference type="GO" id="GO:0004340">
    <property type="term" value="F:glucokinase activity"/>
    <property type="evidence" value="ECO:0007669"/>
    <property type="project" value="UniProtKB-EC"/>
</dbReference>
<evidence type="ECO:0000256" key="8">
    <source>
        <dbReference type="ARBA" id="ARBA00032386"/>
    </source>
</evidence>
<protein>
    <recommendedName>
        <fullName evidence="3">Glucokinase</fullName>
        <ecNumber evidence="2">2.7.1.2</ecNumber>
    </recommendedName>
    <alternativeName>
        <fullName evidence="8">Glucose kinase</fullName>
    </alternativeName>
</protein>